<dbReference type="PROSITE" id="PS00122">
    <property type="entry name" value="CARBOXYLESTERASE_B_1"/>
    <property type="match status" value="1"/>
</dbReference>
<dbReference type="Pfam" id="PF00135">
    <property type="entry name" value="COesterase"/>
    <property type="match status" value="1"/>
</dbReference>
<dbReference type="SUPFAM" id="SSF53474">
    <property type="entry name" value="alpha/beta-Hydrolases"/>
    <property type="match status" value="1"/>
</dbReference>
<sequence>MSVSLHHKDLQCTFAGVELGSLVHFRGIPYGTIPHRFGLPSAPTNLSDTINCTQYGPRCPQVPVDVGHLLRIPSDAKLPIEPEDEFNCLNLDIVAPKDLASPRHRLPVIVWIHGIADIRSQGGSQAVTFGSAASGLCDFSAIIEDSLKLGNPILAVFVQYRLNIFGFGDETSEGNLGLRDQALALDWVRRNISGFGGDPDAITLAGESAGAVYTHAHLVSHAPAKQFVLSSGSMYLSPPQPVEKAQFVRQTLGRHLSTLGDFDLRTAPVEVIIEAIKVSGIQSWFLVADNVLQDWQQNTGSSERLLLSDVRNESIIWREGIWTTSIDRIDNAFNLAGEYSSELKSLYNIRADRPSSCRIGALDFINDYKFVLPVENMTKQWRQAQKPVFRCLLDEENPWQPSNGAHHGIDLVFLFGGFDSGLSDGARRTGENMRKAWIDFVSQRDPWPSDSYAAFGPFGMYYSLEEKDLGSRRRMRQVASLSQQDTTGLDRVFAALATGNISLLN</sequence>
<accession>C7YSZ8</accession>
<dbReference type="GeneID" id="9666356"/>
<dbReference type="Proteomes" id="UP000005206">
    <property type="component" value="Chromosome 5"/>
</dbReference>
<reference evidence="5 6" key="1">
    <citation type="journal article" date="2009" name="PLoS Genet.">
        <title>The genome of Nectria haematococca: contribution of supernumerary chromosomes to gene expansion.</title>
        <authorList>
            <person name="Coleman J.J."/>
            <person name="Rounsley S.D."/>
            <person name="Rodriguez-Carres M."/>
            <person name="Kuo A."/>
            <person name="Wasmann C.C."/>
            <person name="Grimwood J."/>
            <person name="Schmutz J."/>
            <person name="Taga M."/>
            <person name="White G.J."/>
            <person name="Zhou S."/>
            <person name="Schwartz D.C."/>
            <person name="Freitag M."/>
            <person name="Ma L.J."/>
            <person name="Danchin E.G."/>
            <person name="Henrissat B."/>
            <person name="Coutinho P.M."/>
            <person name="Nelson D.R."/>
            <person name="Straney D."/>
            <person name="Napoli C.A."/>
            <person name="Barker B.M."/>
            <person name="Gribskov M."/>
            <person name="Rep M."/>
            <person name="Kroken S."/>
            <person name="Molnar I."/>
            <person name="Rensing C."/>
            <person name="Kennell J.C."/>
            <person name="Zamora J."/>
            <person name="Farman M.L."/>
            <person name="Selker E.U."/>
            <person name="Salamov A."/>
            <person name="Shapiro H."/>
            <person name="Pangilinan J."/>
            <person name="Lindquist E."/>
            <person name="Lamers C."/>
            <person name="Grigoriev I.V."/>
            <person name="Geiser D.M."/>
            <person name="Covert S.F."/>
            <person name="Temporini E."/>
            <person name="Vanetten H.D."/>
        </authorList>
    </citation>
    <scope>NUCLEOTIDE SEQUENCE [LARGE SCALE GENOMIC DNA]</scope>
    <source>
        <strain evidence="6">ATCC MYA-4622 / CBS 123669 / FGSC 9596 / NRRL 45880 / 77-13-4</strain>
    </source>
</reference>
<evidence type="ECO:0000256" key="3">
    <source>
        <dbReference type="RuleBase" id="RU361235"/>
    </source>
</evidence>
<dbReference type="InterPro" id="IPR050309">
    <property type="entry name" value="Type-B_Carboxylest/Lipase"/>
</dbReference>
<dbReference type="InterPro" id="IPR002018">
    <property type="entry name" value="CarbesteraseB"/>
</dbReference>
<dbReference type="OMA" id="IYCHAHL"/>
<dbReference type="GO" id="GO:0016787">
    <property type="term" value="F:hydrolase activity"/>
    <property type="evidence" value="ECO:0007669"/>
    <property type="project" value="UniProtKB-KW"/>
</dbReference>
<protein>
    <recommendedName>
        <fullName evidence="3">Carboxylic ester hydrolase</fullName>
        <ecNumber evidence="3">3.1.1.-</ecNumber>
    </recommendedName>
</protein>
<dbReference type="STRING" id="660122.C7YSZ8"/>
<proteinExistence type="inferred from homology"/>
<comment type="similarity">
    <text evidence="1 3">Belongs to the type-B carboxylesterase/lipase family.</text>
</comment>
<evidence type="ECO:0000313" key="6">
    <source>
        <dbReference type="Proteomes" id="UP000005206"/>
    </source>
</evidence>
<dbReference type="PANTHER" id="PTHR11559">
    <property type="entry name" value="CARBOXYLESTERASE"/>
    <property type="match status" value="1"/>
</dbReference>
<evidence type="ECO:0000256" key="2">
    <source>
        <dbReference type="ARBA" id="ARBA00022801"/>
    </source>
</evidence>
<evidence type="ECO:0000256" key="1">
    <source>
        <dbReference type="ARBA" id="ARBA00005964"/>
    </source>
</evidence>
<dbReference type="ESTHER" id="nech7-c7ysz8">
    <property type="family name" value="Fungal_carboxylesterase_lipase"/>
</dbReference>
<dbReference type="EMBL" id="GG698899">
    <property type="protein sequence ID" value="EEU45324.1"/>
    <property type="molecule type" value="Genomic_DNA"/>
</dbReference>
<feature type="domain" description="Carboxylesterase type B" evidence="4">
    <location>
        <begin position="23"/>
        <end position="458"/>
    </location>
</feature>
<dbReference type="AlphaFoldDB" id="C7YSZ8"/>
<dbReference type="OrthoDB" id="3200163at2759"/>
<keyword evidence="2 3" id="KW-0378">Hydrolase</keyword>
<evidence type="ECO:0000259" key="4">
    <source>
        <dbReference type="Pfam" id="PF00135"/>
    </source>
</evidence>
<evidence type="ECO:0000313" key="5">
    <source>
        <dbReference type="EMBL" id="EEU45324.1"/>
    </source>
</evidence>
<dbReference type="Gene3D" id="3.40.50.1820">
    <property type="entry name" value="alpha/beta hydrolase"/>
    <property type="match status" value="1"/>
</dbReference>
<dbReference type="RefSeq" id="XP_003051037.1">
    <property type="nucleotide sequence ID" value="XM_003050991.1"/>
</dbReference>
<dbReference type="eggNOG" id="KOG1516">
    <property type="taxonomic scope" value="Eukaryota"/>
</dbReference>
<dbReference type="HOGENOM" id="CLU_006586_14_0_1"/>
<dbReference type="InterPro" id="IPR029058">
    <property type="entry name" value="AB_hydrolase_fold"/>
</dbReference>
<organism evidence="5 6">
    <name type="scientific">Fusarium vanettenii (strain ATCC MYA-4622 / CBS 123669 / FGSC 9596 / NRRL 45880 / 77-13-4)</name>
    <name type="common">Fusarium solani subsp. pisi</name>
    <dbReference type="NCBI Taxonomy" id="660122"/>
    <lineage>
        <taxon>Eukaryota</taxon>
        <taxon>Fungi</taxon>
        <taxon>Dikarya</taxon>
        <taxon>Ascomycota</taxon>
        <taxon>Pezizomycotina</taxon>
        <taxon>Sordariomycetes</taxon>
        <taxon>Hypocreomycetidae</taxon>
        <taxon>Hypocreales</taxon>
        <taxon>Nectriaceae</taxon>
        <taxon>Fusarium</taxon>
        <taxon>Fusarium solani species complex</taxon>
        <taxon>Fusarium vanettenii</taxon>
    </lineage>
</organism>
<keyword evidence="6" id="KW-1185">Reference proteome</keyword>
<gene>
    <name evidence="5" type="ORF">NECHADRAFT_40784</name>
</gene>
<dbReference type="KEGG" id="nhe:NECHADRAFT_40784"/>
<dbReference type="VEuPathDB" id="FungiDB:NECHADRAFT_40784"/>
<dbReference type="InParanoid" id="C7YSZ8"/>
<name>C7YSZ8_FUSV7</name>
<dbReference type="InterPro" id="IPR019826">
    <property type="entry name" value="Carboxylesterase_B_AS"/>
</dbReference>
<dbReference type="EC" id="3.1.1.-" evidence="3"/>